<dbReference type="PANTHER" id="PTHR36205">
    <property type="entry name" value="CHROMOSOME 19, WHOLE GENOME SHOTGUN SEQUENCE"/>
    <property type="match status" value="1"/>
</dbReference>
<keyword evidence="2" id="KW-1133">Transmembrane helix</keyword>
<keyword evidence="4" id="KW-1185">Reference proteome</keyword>
<feature type="region of interest" description="Disordered" evidence="1">
    <location>
        <begin position="642"/>
        <end position="665"/>
    </location>
</feature>
<dbReference type="AlphaFoldDB" id="A0A9W8YXE7"/>
<evidence type="ECO:0008006" key="5">
    <source>
        <dbReference type="Google" id="ProtNLM"/>
    </source>
</evidence>
<organism evidence="3 4">
    <name type="scientific">Gnomoniopsis smithogilvyi</name>
    <dbReference type="NCBI Taxonomy" id="1191159"/>
    <lineage>
        <taxon>Eukaryota</taxon>
        <taxon>Fungi</taxon>
        <taxon>Dikarya</taxon>
        <taxon>Ascomycota</taxon>
        <taxon>Pezizomycotina</taxon>
        <taxon>Sordariomycetes</taxon>
        <taxon>Sordariomycetidae</taxon>
        <taxon>Diaporthales</taxon>
        <taxon>Gnomoniaceae</taxon>
        <taxon>Gnomoniopsis</taxon>
    </lineage>
</organism>
<proteinExistence type="predicted"/>
<reference evidence="3" key="1">
    <citation type="submission" date="2022-10" db="EMBL/GenBank/DDBJ databases">
        <title>Tapping the CABI collections for fungal endophytes: first genome assemblies for Collariella, Neodidymelliopsis, Ascochyta clinopodiicola, Didymella pomorum, Didymosphaeria variabile, Neocosmospora piperis and Neocucurbitaria cava.</title>
        <authorList>
            <person name="Hill R."/>
        </authorList>
    </citation>
    <scope>NUCLEOTIDE SEQUENCE</scope>
    <source>
        <strain evidence="3">IMI 355082</strain>
    </source>
</reference>
<dbReference type="EMBL" id="JAPEVB010000002">
    <property type="protein sequence ID" value="KAJ4394624.1"/>
    <property type="molecule type" value="Genomic_DNA"/>
</dbReference>
<comment type="caution">
    <text evidence="3">The sequence shown here is derived from an EMBL/GenBank/DDBJ whole genome shotgun (WGS) entry which is preliminary data.</text>
</comment>
<keyword evidence="2" id="KW-0472">Membrane</keyword>
<accession>A0A9W8YXE7</accession>
<feature type="transmembrane region" description="Helical" evidence="2">
    <location>
        <begin position="124"/>
        <end position="145"/>
    </location>
</feature>
<feature type="region of interest" description="Disordered" evidence="1">
    <location>
        <begin position="1"/>
        <end position="62"/>
    </location>
</feature>
<evidence type="ECO:0000256" key="2">
    <source>
        <dbReference type="SAM" id="Phobius"/>
    </source>
</evidence>
<evidence type="ECO:0000313" key="4">
    <source>
        <dbReference type="Proteomes" id="UP001140453"/>
    </source>
</evidence>
<dbReference type="PANTHER" id="PTHR36205:SF1">
    <property type="entry name" value="MAJOR FACILITATOR SUPERFAMILY TRANSPORTER"/>
    <property type="match status" value="1"/>
</dbReference>
<feature type="compositionally biased region" description="Polar residues" evidence="1">
    <location>
        <begin position="1"/>
        <end position="12"/>
    </location>
</feature>
<name>A0A9W8YXE7_9PEZI</name>
<sequence>MGISNPLRQRQGPSLPVYEKLSKDQLSSQDDDDYDLTDDDRDDSSTASSPSRDSRRTNNSWSSKTAILRKKLNVNAAAASLAPPNNSNTNMLSPMLTPKRHTFTLSRTHTGGHRYRLPNKVTRFLCIGLLIGIILFISALVHAGVAENHRILKGELPSRPSGPNSWESFNFLTRYYGGIKTLVPFKDNVPQYPRPEDEVPFNDNNEAGPDFYSGSREPSQDALPPSKVFVTDYQSSVFKSQKVNDCFLDEAQNIKVPYVRYYDGRPAGFPEPVLGSYDVLSLPEDICFDRHGRFGPYGFGYSVRSGGLGVGEHGDREGSELVWNSTHQVDWRNMDWSEVQRKCYVSNAERYKPLVARHHPPRGFYINEKIENTTLFKRDDGLPQVGEAQAPTPEDLASSFKADVVKAPSETEPVKDVEKLSRTAVVIRCWDEYEWRTEDILYMRSIISELSLASGGRYDVHLLVQVKNDAMHPIWADDEVYQQRIRDTVPEELRSIVTLWTETQMLSLYQGIHDLWTRGRDLPVHGVYRGLQMAMQYFAYNHPEYDYFWQWEMDIRYTGHYLDLFTKLEDWAKQQPRKGLWERNARFYLPAEHGTWEDFSQMARVQTEMGTPGPDNMWNGLDGKKKKPHDLTKGEKVIWGPVRPTDPNDWFEPENDPVPPTTYEQDKYKWGVGEEADLITLNPMFDPEGTTWLLADDITGYNESEGIGKPPRRSQIITASRMSRKLLLTMHRETAFKKHHAFPEMWPATVTLQHGYKGVFAPHPLYVDREWPTQYMAHIFNGGRNGASGGSRTSVFGQREHNMQGLTWFYNSGFAPNLYRRWLGLKVNNDGGEEFELNRDMSKDETSVGQMRGGEGRMCLPPMLIHPIKGVDLPVEQYDEVEVPESDPSA</sequence>
<protein>
    <recommendedName>
        <fullName evidence="5">Major facilitator superfamily transporter</fullName>
    </recommendedName>
</protein>
<dbReference type="OrthoDB" id="3353407at2759"/>
<gene>
    <name evidence="3" type="ORF">N0V93_003843</name>
</gene>
<evidence type="ECO:0000256" key="1">
    <source>
        <dbReference type="SAM" id="MobiDB-lite"/>
    </source>
</evidence>
<dbReference type="Pfam" id="PF11885">
    <property type="entry name" value="DUF3405"/>
    <property type="match status" value="1"/>
</dbReference>
<dbReference type="InterPro" id="IPR021822">
    <property type="entry name" value="DUF3405"/>
</dbReference>
<dbReference type="Proteomes" id="UP001140453">
    <property type="component" value="Unassembled WGS sequence"/>
</dbReference>
<feature type="region of interest" description="Disordered" evidence="1">
    <location>
        <begin position="193"/>
        <end position="224"/>
    </location>
</feature>
<feature type="compositionally biased region" description="Acidic residues" evidence="1">
    <location>
        <begin position="29"/>
        <end position="42"/>
    </location>
</feature>
<keyword evidence="2" id="KW-0812">Transmembrane</keyword>
<evidence type="ECO:0000313" key="3">
    <source>
        <dbReference type="EMBL" id="KAJ4394624.1"/>
    </source>
</evidence>